<name>A0A380U615_ACTLI</name>
<dbReference type="AlphaFoldDB" id="A0A380U615"/>
<evidence type="ECO:0000313" key="1">
    <source>
        <dbReference type="EMBL" id="SUT95871.1"/>
    </source>
</evidence>
<dbReference type="Proteomes" id="UP000254253">
    <property type="component" value="Unassembled WGS sequence"/>
</dbReference>
<gene>
    <name evidence="1" type="ORF">NCTC4191_02032</name>
</gene>
<sequence>MKCEIAKMNTVLIQHAFKHYYTYRNKGTFTFKSLYNDEEPYPLEELITCLNTHIQILEAEQQEKHTESRQTSIWLYAKRIKQLELIRKGKVR</sequence>
<protein>
    <submittedName>
        <fullName evidence="1">Uncharacterized protein</fullName>
    </submittedName>
</protein>
<dbReference type="EMBL" id="UFRN01000002">
    <property type="protein sequence ID" value="SUT95871.1"/>
    <property type="molecule type" value="Genomic_DNA"/>
</dbReference>
<accession>A0A380U615</accession>
<keyword evidence="2" id="KW-1185">Reference proteome</keyword>
<proteinExistence type="predicted"/>
<reference evidence="1 2" key="1">
    <citation type="submission" date="2018-06" db="EMBL/GenBank/DDBJ databases">
        <authorList>
            <consortium name="Pathogen Informatics"/>
            <person name="Doyle S."/>
        </authorList>
    </citation>
    <scope>NUCLEOTIDE SEQUENCE [LARGE SCALE GENOMIC DNA]</scope>
    <source>
        <strain evidence="1 2">NCTC4191</strain>
    </source>
</reference>
<evidence type="ECO:0000313" key="2">
    <source>
        <dbReference type="Proteomes" id="UP000254253"/>
    </source>
</evidence>
<organism evidence="1 2">
    <name type="scientific">Actinobacillus lignieresii</name>
    <dbReference type="NCBI Taxonomy" id="720"/>
    <lineage>
        <taxon>Bacteria</taxon>
        <taxon>Pseudomonadati</taxon>
        <taxon>Pseudomonadota</taxon>
        <taxon>Gammaproteobacteria</taxon>
        <taxon>Pasteurellales</taxon>
        <taxon>Pasteurellaceae</taxon>
        <taxon>Actinobacillus</taxon>
    </lineage>
</organism>